<evidence type="ECO:0000256" key="5">
    <source>
        <dbReference type="ARBA" id="ARBA00022806"/>
    </source>
</evidence>
<dbReference type="GO" id="GO:0005524">
    <property type="term" value="F:ATP binding"/>
    <property type="evidence" value="ECO:0007669"/>
    <property type="project" value="UniProtKB-UniRule"/>
</dbReference>
<name>A0A3S1CYS1_9CYAN</name>
<keyword evidence="3" id="KW-0227">DNA damage</keyword>
<evidence type="ECO:0000256" key="4">
    <source>
        <dbReference type="ARBA" id="ARBA00022801"/>
    </source>
</evidence>
<keyword evidence="6" id="KW-0269">Exonuclease</keyword>
<keyword evidence="5 9" id="KW-0347">Helicase</keyword>
<evidence type="ECO:0000256" key="3">
    <source>
        <dbReference type="ARBA" id="ARBA00022763"/>
    </source>
</evidence>
<feature type="domain" description="UvrD-like helicase ATP-binding" evidence="10">
    <location>
        <begin position="1"/>
        <end position="326"/>
    </location>
</feature>
<dbReference type="Pfam" id="PF00580">
    <property type="entry name" value="UvrD-helicase"/>
    <property type="match status" value="1"/>
</dbReference>
<dbReference type="PROSITE" id="PS51198">
    <property type="entry name" value="UVRD_HELICASE_ATP_BIND"/>
    <property type="match status" value="1"/>
</dbReference>
<evidence type="ECO:0000256" key="9">
    <source>
        <dbReference type="PROSITE-ProRule" id="PRU00560"/>
    </source>
</evidence>
<evidence type="ECO:0000256" key="2">
    <source>
        <dbReference type="ARBA" id="ARBA00022741"/>
    </source>
</evidence>
<evidence type="ECO:0000256" key="6">
    <source>
        <dbReference type="ARBA" id="ARBA00022839"/>
    </source>
</evidence>
<dbReference type="AlphaFoldDB" id="A0A3S1CYS1"/>
<feature type="binding site" evidence="9">
    <location>
        <begin position="21"/>
        <end position="28"/>
    </location>
    <ligand>
        <name>ATP</name>
        <dbReference type="ChEBI" id="CHEBI:30616"/>
    </ligand>
</feature>
<dbReference type="GO" id="GO:0004527">
    <property type="term" value="F:exonuclease activity"/>
    <property type="evidence" value="ECO:0007669"/>
    <property type="project" value="UniProtKB-KW"/>
</dbReference>
<comment type="caution">
    <text evidence="11">The sequence shown here is derived from an EMBL/GenBank/DDBJ whole genome shotgun (WGS) entry which is preliminary data.</text>
</comment>
<organism evidence="11 12">
    <name type="scientific">Dulcicalothrix desertica PCC 7102</name>
    <dbReference type="NCBI Taxonomy" id="232991"/>
    <lineage>
        <taxon>Bacteria</taxon>
        <taxon>Bacillati</taxon>
        <taxon>Cyanobacteriota</taxon>
        <taxon>Cyanophyceae</taxon>
        <taxon>Nostocales</taxon>
        <taxon>Calotrichaceae</taxon>
        <taxon>Dulcicalothrix</taxon>
    </lineage>
</organism>
<gene>
    <name evidence="11" type="ORF">DSM106972_072930</name>
</gene>
<dbReference type="PANTHER" id="PTHR11070">
    <property type="entry name" value="UVRD / RECB / PCRA DNA HELICASE FAMILY MEMBER"/>
    <property type="match status" value="1"/>
</dbReference>
<evidence type="ECO:0000313" key="12">
    <source>
        <dbReference type="Proteomes" id="UP000271624"/>
    </source>
</evidence>
<dbReference type="OrthoDB" id="9810135at2"/>
<evidence type="ECO:0000256" key="8">
    <source>
        <dbReference type="ARBA" id="ARBA00023204"/>
    </source>
</evidence>
<dbReference type="InterPro" id="IPR027417">
    <property type="entry name" value="P-loop_NTPase"/>
</dbReference>
<dbReference type="GO" id="GO:0033202">
    <property type="term" value="C:DNA helicase complex"/>
    <property type="evidence" value="ECO:0007669"/>
    <property type="project" value="TreeGrafter"/>
</dbReference>
<dbReference type="Gene3D" id="3.90.320.10">
    <property type="match status" value="1"/>
</dbReference>
<dbReference type="GO" id="GO:0043138">
    <property type="term" value="F:3'-5' DNA helicase activity"/>
    <property type="evidence" value="ECO:0007669"/>
    <property type="project" value="TreeGrafter"/>
</dbReference>
<dbReference type="Pfam" id="PF12705">
    <property type="entry name" value="PDDEXK_1"/>
    <property type="match status" value="1"/>
</dbReference>
<reference evidence="11" key="2">
    <citation type="journal article" date="2019" name="Genome Biol. Evol.">
        <title>Day and night: Metabolic profiles and evolutionary relationships of six axenic non-marine cyanobacteria.</title>
        <authorList>
            <person name="Will S.E."/>
            <person name="Henke P."/>
            <person name="Boedeker C."/>
            <person name="Huang S."/>
            <person name="Brinkmann H."/>
            <person name="Rohde M."/>
            <person name="Jarek M."/>
            <person name="Friedl T."/>
            <person name="Seufert S."/>
            <person name="Schumacher M."/>
            <person name="Overmann J."/>
            <person name="Neumann-Schaal M."/>
            <person name="Petersen J."/>
        </authorList>
    </citation>
    <scope>NUCLEOTIDE SEQUENCE [LARGE SCALE GENOMIC DNA]</scope>
    <source>
        <strain evidence="11">PCC 7102</strain>
    </source>
</reference>
<evidence type="ECO:0000256" key="7">
    <source>
        <dbReference type="ARBA" id="ARBA00022840"/>
    </source>
</evidence>
<evidence type="ECO:0000259" key="10">
    <source>
        <dbReference type="PROSITE" id="PS51198"/>
    </source>
</evidence>
<keyword evidence="2 9" id="KW-0547">Nucleotide-binding</keyword>
<evidence type="ECO:0000256" key="1">
    <source>
        <dbReference type="ARBA" id="ARBA00022722"/>
    </source>
</evidence>
<protein>
    <recommendedName>
        <fullName evidence="10">UvrD-like helicase ATP-binding domain-containing protein</fullName>
    </recommendedName>
</protein>
<dbReference type="Gene3D" id="3.40.50.300">
    <property type="entry name" value="P-loop containing nucleotide triphosphate hydrolases"/>
    <property type="match status" value="1"/>
</dbReference>
<dbReference type="NCBIfam" id="NF033453">
    <property type="entry name" value="BREX_3_BrxF"/>
    <property type="match status" value="1"/>
</dbReference>
<dbReference type="InterPro" id="IPR048067">
    <property type="entry name" value="BREX_3_BrxF"/>
</dbReference>
<evidence type="ECO:0000313" key="11">
    <source>
        <dbReference type="EMBL" id="RUT00522.1"/>
    </source>
</evidence>
<keyword evidence="4 9" id="KW-0378">Hydrolase</keyword>
<accession>A0A3S1CYS1</accession>
<keyword evidence="12" id="KW-1185">Reference proteome</keyword>
<dbReference type="SUPFAM" id="SSF52540">
    <property type="entry name" value="P-loop containing nucleoside triphosphate hydrolases"/>
    <property type="match status" value="1"/>
</dbReference>
<keyword evidence="7 9" id="KW-0067">ATP-binding</keyword>
<dbReference type="InterPro" id="IPR014016">
    <property type="entry name" value="UvrD-like_ATP-bd"/>
</dbReference>
<dbReference type="RefSeq" id="WP_127085403.1">
    <property type="nucleotide sequence ID" value="NZ_RSCL01000023.1"/>
</dbReference>
<dbReference type="PANTHER" id="PTHR11070:SF2">
    <property type="entry name" value="ATP-DEPENDENT DNA HELICASE SRS2"/>
    <property type="match status" value="1"/>
</dbReference>
<reference evidence="11" key="1">
    <citation type="submission" date="2018-12" db="EMBL/GenBank/DDBJ databases">
        <authorList>
            <person name="Will S."/>
            <person name="Neumann-Schaal M."/>
            <person name="Henke P."/>
        </authorList>
    </citation>
    <scope>NUCLEOTIDE SEQUENCE</scope>
    <source>
        <strain evidence="11">PCC 7102</strain>
    </source>
</reference>
<keyword evidence="1" id="KW-0540">Nuclease</keyword>
<keyword evidence="8" id="KW-0234">DNA repair</keyword>
<dbReference type="GO" id="GO:0003677">
    <property type="term" value="F:DNA binding"/>
    <property type="evidence" value="ECO:0007669"/>
    <property type="project" value="InterPro"/>
</dbReference>
<sequence length="545" mass="61569">MSLTIQQQKAASASGSVAVTAGAGTGKTHMLAERYLHHLQVHELSPLEIVAVTFTEKAASELRARIRATVSKQLPHHPDVLAELEAAQISTIHALAMRICREHPEAAGVPADFTVIDKYEGVLRASEWLDEALNTLPIKLYEQISHSSMSQVLQILLRDPISAEKAFFQDTSNWQQLAQELQQNALDESGKVGILTHLALERDIRDINILASFDTTLRREDVEEALRLAQQFDEVADFAVFQKGQGEKQVTLNIGGLTLNGIVDVLGEDWVLDFKTDQEINPKYHRFQLWAYAKATNSKTAHIAYLRHNYLHTFTTAELESTAQEAEILVQQILDGHYTAAPSHANCSYCTYAEICDDNYRETGHKELSLVEIETQLQQEDIAISKEVASSESQQQTITQLASYFSQAAEQYYRLIIIPHQNTSQINFQQIAETTNSGYINVNLELSRRLLELTQRQRALKAEELLKQIVAHDDNEVIFLEHLEILFDVSLKLNPLGCLQKLARNRIIVAVWNGSIKNNHLIYAEREHPEYRIYPKDGFLVVNLE</sequence>
<dbReference type="InterPro" id="IPR000212">
    <property type="entry name" value="DNA_helicase_UvrD/REP"/>
</dbReference>
<dbReference type="GO" id="GO:0005829">
    <property type="term" value="C:cytosol"/>
    <property type="evidence" value="ECO:0007669"/>
    <property type="project" value="TreeGrafter"/>
</dbReference>
<proteinExistence type="predicted"/>
<dbReference type="InterPro" id="IPR038726">
    <property type="entry name" value="PDDEXK_AddAB-type"/>
</dbReference>
<dbReference type="GO" id="GO:0000725">
    <property type="term" value="P:recombinational repair"/>
    <property type="evidence" value="ECO:0007669"/>
    <property type="project" value="TreeGrafter"/>
</dbReference>
<dbReference type="EMBL" id="RSCL01000023">
    <property type="protein sequence ID" value="RUT00522.1"/>
    <property type="molecule type" value="Genomic_DNA"/>
</dbReference>
<dbReference type="Proteomes" id="UP000271624">
    <property type="component" value="Unassembled WGS sequence"/>
</dbReference>
<dbReference type="InterPro" id="IPR011604">
    <property type="entry name" value="PDDEXK-like_dom_sf"/>
</dbReference>